<evidence type="ECO:0000256" key="1">
    <source>
        <dbReference type="SAM" id="MobiDB-lite"/>
    </source>
</evidence>
<feature type="non-terminal residue" evidence="2">
    <location>
        <position position="1"/>
    </location>
</feature>
<proteinExistence type="predicted"/>
<sequence length="59" mass="6834">METVLRESSIRTKTLSATQDNPLENKSSSNRTSLSDQYLQMMLEHTVRFTNVDDDQKIE</sequence>
<feature type="compositionally biased region" description="Basic and acidic residues" evidence="1">
    <location>
        <begin position="1"/>
        <end position="10"/>
    </location>
</feature>
<organism evidence="2 3">
    <name type="scientific">Rotaria magnacalcarata</name>
    <dbReference type="NCBI Taxonomy" id="392030"/>
    <lineage>
        <taxon>Eukaryota</taxon>
        <taxon>Metazoa</taxon>
        <taxon>Spiralia</taxon>
        <taxon>Gnathifera</taxon>
        <taxon>Rotifera</taxon>
        <taxon>Eurotatoria</taxon>
        <taxon>Bdelloidea</taxon>
        <taxon>Philodinida</taxon>
        <taxon>Philodinidae</taxon>
        <taxon>Rotaria</taxon>
    </lineage>
</organism>
<name>A0A8S3JU97_9BILA</name>
<evidence type="ECO:0000313" key="2">
    <source>
        <dbReference type="EMBL" id="CAF5220732.1"/>
    </source>
</evidence>
<dbReference type="AlphaFoldDB" id="A0A8S3JU97"/>
<feature type="region of interest" description="Disordered" evidence="1">
    <location>
        <begin position="1"/>
        <end position="34"/>
    </location>
</feature>
<evidence type="ECO:0000313" key="3">
    <source>
        <dbReference type="Proteomes" id="UP000676336"/>
    </source>
</evidence>
<protein>
    <submittedName>
        <fullName evidence="2">Uncharacterized protein</fullName>
    </submittedName>
</protein>
<gene>
    <name evidence="2" type="ORF">SMN809_LOCUS82029</name>
</gene>
<feature type="compositionally biased region" description="Polar residues" evidence="1">
    <location>
        <begin position="11"/>
        <end position="34"/>
    </location>
</feature>
<accession>A0A8S3JU97</accession>
<comment type="caution">
    <text evidence="2">The sequence shown here is derived from an EMBL/GenBank/DDBJ whole genome shotgun (WGS) entry which is preliminary data.</text>
</comment>
<dbReference type="Proteomes" id="UP000676336">
    <property type="component" value="Unassembled WGS sequence"/>
</dbReference>
<reference evidence="2" key="1">
    <citation type="submission" date="2021-02" db="EMBL/GenBank/DDBJ databases">
        <authorList>
            <person name="Nowell W R."/>
        </authorList>
    </citation>
    <scope>NUCLEOTIDE SEQUENCE</scope>
</reference>
<dbReference type="EMBL" id="CAJOBI010350237">
    <property type="protein sequence ID" value="CAF5220732.1"/>
    <property type="molecule type" value="Genomic_DNA"/>
</dbReference>